<evidence type="ECO:0000313" key="3">
    <source>
        <dbReference type="Proteomes" id="UP000825890"/>
    </source>
</evidence>
<name>A0A9P3FHF2_9PEZI</name>
<gene>
    <name evidence="2" type="ORF">CKM354_001075800</name>
</gene>
<keyword evidence="3" id="KW-1185">Reference proteome</keyword>
<dbReference type="Proteomes" id="UP000825890">
    <property type="component" value="Unassembled WGS sequence"/>
</dbReference>
<comment type="caution">
    <text evidence="2">The sequence shown here is derived from an EMBL/GenBank/DDBJ whole genome shotgun (WGS) entry which is preliminary data.</text>
</comment>
<evidence type="ECO:0000256" key="1">
    <source>
        <dbReference type="SAM" id="SignalP"/>
    </source>
</evidence>
<organism evidence="2 3">
    <name type="scientific">Cercospora kikuchii</name>
    <dbReference type="NCBI Taxonomy" id="84275"/>
    <lineage>
        <taxon>Eukaryota</taxon>
        <taxon>Fungi</taxon>
        <taxon>Dikarya</taxon>
        <taxon>Ascomycota</taxon>
        <taxon>Pezizomycotina</taxon>
        <taxon>Dothideomycetes</taxon>
        <taxon>Dothideomycetidae</taxon>
        <taxon>Mycosphaerellales</taxon>
        <taxon>Mycosphaerellaceae</taxon>
        <taxon>Cercospora</taxon>
    </lineage>
</organism>
<dbReference type="EMBL" id="BOLY01000007">
    <property type="protein sequence ID" value="GIZ47673.1"/>
    <property type="molecule type" value="Genomic_DNA"/>
</dbReference>
<feature type="chain" id="PRO_5040354105" evidence="1">
    <location>
        <begin position="18"/>
        <end position="139"/>
    </location>
</feature>
<evidence type="ECO:0000313" key="2">
    <source>
        <dbReference type="EMBL" id="GIZ47673.1"/>
    </source>
</evidence>
<sequence>MHVAFFIFVALAAFTCAEDTPESLDSPELIVQTTEADLGDELPSGQELEQLDAESDSTPTTPRYSDCTKQEVLKAACPVLQGYTCQEANLENYVGLACCYGDYLTPCHKAPNTGPDEFDECSADEDPTGNLVSITFASQ</sequence>
<dbReference type="AlphaFoldDB" id="A0A9P3FHF2"/>
<feature type="signal peptide" evidence="1">
    <location>
        <begin position="1"/>
        <end position="17"/>
    </location>
</feature>
<accession>A0A9P3FHF2</accession>
<dbReference type="RefSeq" id="XP_044662160.1">
    <property type="nucleotide sequence ID" value="XM_044806225.1"/>
</dbReference>
<dbReference type="GeneID" id="68296333"/>
<reference evidence="2 3" key="1">
    <citation type="submission" date="2021-01" db="EMBL/GenBank/DDBJ databases">
        <title>Cercospora kikuchii MAFF 305040 whole genome shotgun sequence.</title>
        <authorList>
            <person name="Kashiwa T."/>
            <person name="Suzuki T."/>
        </authorList>
    </citation>
    <scope>NUCLEOTIDE SEQUENCE [LARGE SCALE GENOMIC DNA]</scope>
    <source>
        <strain evidence="2 3">MAFF 305040</strain>
    </source>
</reference>
<keyword evidence="1" id="KW-0732">Signal</keyword>
<protein>
    <submittedName>
        <fullName evidence="2">Uncharacterized protein</fullName>
    </submittedName>
</protein>
<proteinExistence type="predicted"/>